<reference evidence="2" key="1">
    <citation type="journal article" date="2009" name="PLoS Genet.">
        <title>Organised genome dynamics in the Escherichia coli species results in highly diverse adaptive paths.</title>
        <authorList>
            <person name="Touchon M."/>
            <person name="Hoede C."/>
            <person name="Tenaillon O."/>
            <person name="Barbe V."/>
            <person name="Baeriswyl S."/>
            <person name="Bidet P."/>
            <person name="Bingen E."/>
            <person name="Bonacorsi S."/>
            <person name="Bouchier C."/>
            <person name="Bouvet O."/>
            <person name="Calteau A."/>
            <person name="Chiapello H."/>
            <person name="Clermont O."/>
            <person name="Cruveiller S."/>
            <person name="Danchin A."/>
            <person name="Diard M."/>
            <person name="Dossat C."/>
            <person name="Karoui M.E."/>
            <person name="Frapy E."/>
            <person name="Garry L."/>
            <person name="Ghigo J.M."/>
            <person name="Gilles A.M."/>
            <person name="Johnson J."/>
            <person name="Le Bouguenec C."/>
            <person name="Lescat M."/>
            <person name="Mangenot S."/>
            <person name="Martinez-Jehanne V."/>
            <person name="Matic I."/>
            <person name="Nassif X."/>
            <person name="Oztas S."/>
            <person name="Petit M.A."/>
            <person name="Pichon C."/>
            <person name="Rouy Z."/>
            <person name="Ruf C.S."/>
            <person name="Schneider D."/>
            <person name="Tourret J."/>
            <person name="Vacherie B."/>
            <person name="Vallenet D."/>
            <person name="Medigue C."/>
            <person name="Rocha E.P.C."/>
            <person name="Denamur E."/>
        </authorList>
    </citation>
    <scope>NUCLEOTIDE SEQUENCE [LARGE SCALE GENOMIC DNA]</scope>
    <source>
        <strain evidence="2">ED1a</strain>
    </source>
</reference>
<accession>B7MQ89</accession>
<protein>
    <submittedName>
        <fullName evidence="1">Uncharacterized protein</fullName>
    </submittedName>
</protein>
<dbReference type="HOGENOM" id="CLU_169556_0_0_6"/>
<name>B7MQ89_ECO81</name>
<evidence type="ECO:0000313" key="1">
    <source>
        <dbReference type="EMBL" id="CAR06501.1"/>
    </source>
</evidence>
<dbReference type="Proteomes" id="UP000000748">
    <property type="component" value="Chromosome"/>
</dbReference>
<dbReference type="KEGG" id="ecq:ECED1_0287"/>
<dbReference type="EMBL" id="CU928162">
    <property type="protein sequence ID" value="CAR06501.1"/>
    <property type="molecule type" value="Genomic_DNA"/>
</dbReference>
<dbReference type="AlphaFoldDB" id="B7MQ89"/>
<gene>
    <name evidence="1" type="ordered locus">ECED1_0287</name>
</gene>
<evidence type="ECO:0000313" key="2">
    <source>
        <dbReference type="Proteomes" id="UP000000748"/>
    </source>
</evidence>
<sequence length="103" mass="11361">MHNQFPVIQHGLVGFRNSQNFCHTVIVSGMYPLGTRITADDADSHLVALLQQTWDALSPEGHCTVEGCYRLMRTATSGESEPFTALKSTLRSLTRPVVAGLFR</sequence>
<organism evidence="1 2">
    <name type="scientific">Escherichia coli O81 (strain ED1a)</name>
    <dbReference type="NCBI Taxonomy" id="585397"/>
    <lineage>
        <taxon>Bacteria</taxon>
        <taxon>Pseudomonadati</taxon>
        <taxon>Pseudomonadota</taxon>
        <taxon>Gammaproteobacteria</taxon>
        <taxon>Enterobacterales</taxon>
        <taxon>Enterobacteriaceae</taxon>
        <taxon>Escherichia</taxon>
    </lineage>
</organism>
<proteinExistence type="predicted"/>